<comment type="caution">
    <text evidence="1">The sequence shown here is derived from an EMBL/GenBank/DDBJ whole genome shotgun (WGS) entry which is preliminary data.</text>
</comment>
<accession>A0AC61RC23</accession>
<keyword evidence="2" id="KW-1185">Reference proteome</keyword>
<dbReference type="Proteomes" id="UP000306319">
    <property type="component" value="Unassembled WGS sequence"/>
</dbReference>
<protein>
    <submittedName>
        <fullName evidence="1">Uncharacterized protein</fullName>
    </submittedName>
</protein>
<reference evidence="1" key="1">
    <citation type="submission" date="2019-04" db="EMBL/GenBank/DDBJ databases">
        <title>Microbes associate with the intestines of laboratory mice.</title>
        <authorList>
            <person name="Navarre W."/>
            <person name="Wong E."/>
            <person name="Huang K."/>
            <person name="Tropini C."/>
            <person name="Ng K."/>
            <person name="Yu B."/>
        </authorList>
    </citation>
    <scope>NUCLEOTIDE SEQUENCE</scope>
    <source>
        <strain evidence="1">NM04_E33</strain>
    </source>
</reference>
<evidence type="ECO:0000313" key="1">
    <source>
        <dbReference type="EMBL" id="TGY77414.1"/>
    </source>
</evidence>
<dbReference type="EMBL" id="SRYB01000025">
    <property type="protein sequence ID" value="TGY77414.1"/>
    <property type="molecule type" value="Genomic_DNA"/>
</dbReference>
<evidence type="ECO:0000313" key="2">
    <source>
        <dbReference type="Proteomes" id="UP000306319"/>
    </source>
</evidence>
<sequence>MKKELSNLLRNVFDFYRTYISLFENLQQPAANSIVANRYSSLEKLSRMAGAKCPTQFSRH</sequence>
<name>A0AC61RC23_9BACT</name>
<organism evidence="1 2">
    <name type="scientific">Lepagella muris</name>
    <dbReference type="NCBI Taxonomy" id="3032870"/>
    <lineage>
        <taxon>Bacteria</taxon>
        <taxon>Pseudomonadati</taxon>
        <taxon>Bacteroidota</taxon>
        <taxon>Bacteroidia</taxon>
        <taxon>Bacteroidales</taxon>
        <taxon>Muribaculaceae</taxon>
        <taxon>Lepagella</taxon>
    </lineage>
</organism>
<gene>
    <name evidence="1" type="ORF">E5331_14610</name>
</gene>
<proteinExistence type="predicted"/>